<dbReference type="PANTHER" id="PTHR15749">
    <property type="entry name" value="FANCONI-ASSOCIATED NUCLEASE 1"/>
    <property type="match status" value="1"/>
</dbReference>
<sequence>MRQALENPFYYLENFRQVLAWVGERHGDLLADHERAFLDRFSEVPQASQALLVRMVMRKGTLFRASKLRYAEIGCPLEASAALIDQGWIDADPTLDLVQLFALLNKDELIRVFGPPTGRSQRKTDLLQTLLAEHVQPRPFRNWCEALGEVAFGLNISELCDRLRLMFFGNIHQDWTEFVLADLGIFRYEQVSFSPASRAFHSREDVDAYLHLHRCRERFEAGEALDEVLADIPHVPYANEWLEHRRGKLLLSIGRQCERVGDLSQALRLHATNNYPGARERAIRVLERCDQPEAALQLASEANAAPESEHEAQQLQRILPRLRRALGEPVARRRVVVEAERIDLAIARQPGLSVEQAVREHLSRSEAPAYYVENALINSLLGLLCWDAIFAPLPGAFFHPFHAAPADLARPDFHTRRAGLFDECLSKLGTDEYRDCIRRVFREKFGLQSQFVSWGLFDETLLELALECIPAEHLKAFFQRILLDVPNHRSGLPDLIQFWPGDRRYQLIEVKGPGDRLQDNQKRWIDFAQRHQMPIAVCYVQWAEATW</sequence>
<accession>A0A0D9AM25</accession>
<proteinExistence type="inferred from homology"/>
<dbReference type="GO" id="GO:0046872">
    <property type="term" value="F:metal ion binding"/>
    <property type="evidence" value="ECO:0007669"/>
    <property type="project" value="UniProtKB-KW"/>
</dbReference>
<dbReference type="PATRIC" id="fig|316.101.peg.2255"/>
<dbReference type="Pfam" id="PF08774">
    <property type="entry name" value="VRR_NUC"/>
    <property type="match status" value="1"/>
</dbReference>
<comment type="similarity">
    <text evidence="4">Belongs to the FAN1 family.</text>
</comment>
<dbReference type="Proteomes" id="UP000032487">
    <property type="component" value="Unassembled WGS sequence"/>
</dbReference>
<dbReference type="InterPro" id="IPR033315">
    <property type="entry name" value="Fan1-like"/>
</dbReference>
<name>A0A0D9AM25_STUST</name>
<evidence type="ECO:0000256" key="9">
    <source>
        <dbReference type="ARBA" id="ARBA00022842"/>
    </source>
</evidence>
<protein>
    <recommendedName>
        <fullName evidence="5">phosphodiesterase I</fullName>
        <ecNumber evidence="5">3.1.4.1</ecNumber>
    </recommendedName>
</protein>
<evidence type="ECO:0000256" key="7">
    <source>
        <dbReference type="ARBA" id="ARBA00022723"/>
    </source>
</evidence>
<keyword evidence="7" id="KW-0479">Metal-binding</keyword>
<evidence type="ECO:0000256" key="10">
    <source>
        <dbReference type="ARBA" id="ARBA00023211"/>
    </source>
</evidence>
<gene>
    <name evidence="12" type="ORF">UF78_10680</name>
</gene>
<evidence type="ECO:0000256" key="8">
    <source>
        <dbReference type="ARBA" id="ARBA00022801"/>
    </source>
</evidence>
<dbReference type="GO" id="GO:0004528">
    <property type="term" value="F:phosphodiesterase I activity"/>
    <property type="evidence" value="ECO:0007669"/>
    <property type="project" value="UniProtKB-EC"/>
</dbReference>
<evidence type="ECO:0000256" key="4">
    <source>
        <dbReference type="ARBA" id="ARBA00005533"/>
    </source>
</evidence>
<comment type="cofactor">
    <cofactor evidence="3">
        <name>Mg(2+)</name>
        <dbReference type="ChEBI" id="CHEBI:18420"/>
    </cofactor>
</comment>
<keyword evidence="9" id="KW-0460">Magnesium</keyword>
<keyword evidence="8" id="KW-0378">Hydrolase</keyword>
<dbReference type="OrthoDB" id="9803913at2"/>
<dbReference type="InterPro" id="IPR011856">
    <property type="entry name" value="tRNA_endonuc-like_dom_sf"/>
</dbReference>
<dbReference type="EC" id="3.1.4.1" evidence="5"/>
<evidence type="ECO:0000256" key="2">
    <source>
        <dbReference type="ARBA" id="ARBA00001936"/>
    </source>
</evidence>
<dbReference type="Gene3D" id="3.40.1350.10">
    <property type="match status" value="1"/>
</dbReference>
<dbReference type="GO" id="GO:0003676">
    <property type="term" value="F:nucleic acid binding"/>
    <property type="evidence" value="ECO:0007669"/>
    <property type="project" value="InterPro"/>
</dbReference>
<evidence type="ECO:0000259" key="11">
    <source>
        <dbReference type="SMART" id="SM00990"/>
    </source>
</evidence>
<evidence type="ECO:0000256" key="1">
    <source>
        <dbReference type="ARBA" id="ARBA00000983"/>
    </source>
</evidence>
<dbReference type="Pfam" id="PF18081">
    <property type="entry name" value="FANC_SAP"/>
    <property type="match status" value="1"/>
</dbReference>
<dbReference type="GO" id="GO:0036297">
    <property type="term" value="P:interstrand cross-link repair"/>
    <property type="evidence" value="ECO:0007669"/>
    <property type="project" value="InterPro"/>
</dbReference>
<evidence type="ECO:0000256" key="6">
    <source>
        <dbReference type="ARBA" id="ARBA00022722"/>
    </source>
</evidence>
<dbReference type="SMART" id="SM00990">
    <property type="entry name" value="VRR_NUC"/>
    <property type="match status" value="1"/>
</dbReference>
<reference evidence="12 13" key="1">
    <citation type="submission" date="2015-02" db="EMBL/GenBank/DDBJ databases">
        <title>Draft genome sequence of Pseudomonas stutzeri NT0128 isolated from wheat (Triticum turgidum) rhizosphere.</title>
        <authorList>
            <person name="Tovi N."/>
            <person name="Frenk S."/>
            <person name="Hadar Y."/>
            <person name="Minz D."/>
        </authorList>
    </citation>
    <scope>NUCLEOTIDE SEQUENCE [LARGE SCALE GENOMIC DNA]</scope>
    <source>
        <strain evidence="12 13">NT0128</strain>
    </source>
</reference>
<keyword evidence="6" id="KW-0540">Nuclease</keyword>
<comment type="catalytic activity">
    <reaction evidence="1">
        <text>Hydrolytically removes 5'-nucleotides successively from the 3'-hydroxy termini of 3'-hydroxy-terminated oligonucleotides.</text>
        <dbReference type="EC" id="3.1.4.1"/>
    </reaction>
</comment>
<evidence type="ECO:0000313" key="13">
    <source>
        <dbReference type="Proteomes" id="UP000032487"/>
    </source>
</evidence>
<dbReference type="PANTHER" id="PTHR15749:SF4">
    <property type="entry name" value="FANCONI-ASSOCIATED NUCLEASE 1"/>
    <property type="match status" value="1"/>
</dbReference>
<feature type="domain" description="VRR-NUC" evidence="11">
    <location>
        <begin position="428"/>
        <end position="542"/>
    </location>
</feature>
<dbReference type="InterPro" id="IPR014883">
    <property type="entry name" value="VRR_NUC"/>
</dbReference>
<dbReference type="InterPro" id="IPR040603">
    <property type="entry name" value="FAN1_SAP_bact"/>
</dbReference>
<dbReference type="RefSeq" id="WP_045162202.1">
    <property type="nucleotide sequence ID" value="NZ_JYHV01000017.1"/>
</dbReference>
<comment type="cofactor">
    <cofactor evidence="2">
        <name>Mn(2+)</name>
        <dbReference type="ChEBI" id="CHEBI:29035"/>
    </cofactor>
</comment>
<dbReference type="AlphaFoldDB" id="A0A0D9AM25"/>
<evidence type="ECO:0000256" key="5">
    <source>
        <dbReference type="ARBA" id="ARBA00012029"/>
    </source>
</evidence>
<dbReference type="Pfam" id="PF21315">
    <property type="entry name" value="FAN1_HTH"/>
    <property type="match status" value="1"/>
</dbReference>
<evidence type="ECO:0000313" key="12">
    <source>
        <dbReference type="EMBL" id="KJH82063.1"/>
    </source>
</evidence>
<dbReference type="EMBL" id="JYHV01000017">
    <property type="protein sequence ID" value="KJH82063.1"/>
    <property type="molecule type" value="Genomic_DNA"/>
</dbReference>
<evidence type="ECO:0000256" key="3">
    <source>
        <dbReference type="ARBA" id="ARBA00001946"/>
    </source>
</evidence>
<organism evidence="12 13">
    <name type="scientific">Stutzerimonas stutzeri</name>
    <name type="common">Pseudomonas stutzeri</name>
    <dbReference type="NCBI Taxonomy" id="316"/>
    <lineage>
        <taxon>Bacteria</taxon>
        <taxon>Pseudomonadati</taxon>
        <taxon>Pseudomonadota</taxon>
        <taxon>Gammaproteobacteria</taxon>
        <taxon>Pseudomonadales</taxon>
        <taxon>Pseudomonadaceae</taxon>
        <taxon>Stutzerimonas</taxon>
    </lineage>
</organism>
<comment type="caution">
    <text evidence="12">The sequence shown here is derived from an EMBL/GenBank/DDBJ whole genome shotgun (WGS) entry which is preliminary data.</text>
</comment>
<keyword evidence="10" id="KW-0464">Manganese</keyword>
<dbReference type="InterPro" id="IPR049125">
    <property type="entry name" value="FAN1-like_WH"/>
</dbReference>